<protein>
    <submittedName>
        <fullName evidence="2">Uncharacterized protein</fullName>
    </submittedName>
</protein>
<accession>A0A7D9L6C4</accession>
<comment type="caution">
    <text evidence="2">The sequence shown here is derived from an EMBL/GenBank/DDBJ whole genome shotgun (WGS) entry which is preliminary data.</text>
</comment>
<name>A0A7D9L6C4_PARCT</name>
<dbReference type="Proteomes" id="UP001152795">
    <property type="component" value="Unassembled WGS sequence"/>
</dbReference>
<dbReference type="EMBL" id="CACRXK020015321">
    <property type="protein sequence ID" value="CAB4028210.1"/>
    <property type="molecule type" value="Genomic_DNA"/>
</dbReference>
<organism evidence="2 3">
    <name type="scientific">Paramuricea clavata</name>
    <name type="common">Red gorgonian</name>
    <name type="synonym">Violescent sea-whip</name>
    <dbReference type="NCBI Taxonomy" id="317549"/>
    <lineage>
        <taxon>Eukaryota</taxon>
        <taxon>Metazoa</taxon>
        <taxon>Cnidaria</taxon>
        <taxon>Anthozoa</taxon>
        <taxon>Octocorallia</taxon>
        <taxon>Malacalcyonacea</taxon>
        <taxon>Plexauridae</taxon>
        <taxon>Paramuricea</taxon>
    </lineage>
</organism>
<feature type="compositionally biased region" description="Acidic residues" evidence="1">
    <location>
        <begin position="115"/>
        <end position="124"/>
    </location>
</feature>
<feature type="region of interest" description="Disordered" evidence="1">
    <location>
        <begin position="103"/>
        <end position="144"/>
    </location>
</feature>
<feature type="region of interest" description="Disordered" evidence="1">
    <location>
        <begin position="47"/>
        <end position="73"/>
    </location>
</feature>
<gene>
    <name evidence="2" type="ORF">PACLA_8A055456</name>
</gene>
<proteinExistence type="predicted"/>
<feature type="compositionally biased region" description="Basic and acidic residues" evidence="1">
    <location>
        <begin position="135"/>
        <end position="144"/>
    </location>
</feature>
<feature type="non-terminal residue" evidence="2">
    <location>
        <position position="144"/>
    </location>
</feature>
<dbReference type="AlphaFoldDB" id="A0A7D9L6C4"/>
<feature type="region of interest" description="Disordered" evidence="1">
    <location>
        <begin position="1"/>
        <end position="22"/>
    </location>
</feature>
<evidence type="ECO:0000313" key="3">
    <source>
        <dbReference type="Proteomes" id="UP001152795"/>
    </source>
</evidence>
<reference evidence="2" key="1">
    <citation type="submission" date="2020-04" db="EMBL/GenBank/DDBJ databases">
        <authorList>
            <person name="Alioto T."/>
            <person name="Alioto T."/>
            <person name="Gomez Garrido J."/>
        </authorList>
    </citation>
    <scope>NUCLEOTIDE SEQUENCE</scope>
    <source>
        <strain evidence="2">A484AB</strain>
    </source>
</reference>
<evidence type="ECO:0000313" key="2">
    <source>
        <dbReference type="EMBL" id="CAB4028210.1"/>
    </source>
</evidence>
<feature type="non-terminal residue" evidence="2">
    <location>
        <position position="1"/>
    </location>
</feature>
<sequence length="144" mass="16099">DHVTTSEIGGAPSGQASDITKTHRSKTYFSDLKKEIYAQKIRSLFPDKPKLRDTGSSRVNGKSKKKKKKRRDENEGCCFLFFLNILKQSYSGSPWTIYVETGEDCSSGEESKSESEDDEAEDGNDVNKHAMANKCFDKTTKKSG</sequence>
<feature type="compositionally biased region" description="Basic residues" evidence="1">
    <location>
        <begin position="61"/>
        <end position="70"/>
    </location>
</feature>
<evidence type="ECO:0000256" key="1">
    <source>
        <dbReference type="SAM" id="MobiDB-lite"/>
    </source>
</evidence>
<keyword evidence="3" id="KW-1185">Reference proteome</keyword>